<feature type="region of interest" description="Disordered" evidence="2">
    <location>
        <begin position="1"/>
        <end position="24"/>
    </location>
</feature>
<dbReference type="SUPFAM" id="SSF56784">
    <property type="entry name" value="HAD-like"/>
    <property type="match status" value="1"/>
</dbReference>
<proteinExistence type="inferred from homology"/>
<evidence type="ECO:0000256" key="1">
    <source>
        <dbReference type="RuleBase" id="RU365079"/>
    </source>
</evidence>
<evidence type="ECO:0000313" key="4">
    <source>
        <dbReference type="EMBL" id="KAF7186516.1"/>
    </source>
</evidence>
<organism evidence="4 5">
    <name type="scientific">Pseudocercospora fuligena</name>
    <dbReference type="NCBI Taxonomy" id="685502"/>
    <lineage>
        <taxon>Eukaryota</taxon>
        <taxon>Fungi</taxon>
        <taxon>Dikarya</taxon>
        <taxon>Ascomycota</taxon>
        <taxon>Pezizomycotina</taxon>
        <taxon>Dothideomycetes</taxon>
        <taxon>Dothideomycetidae</taxon>
        <taxon>Mycosphaerellales</taxon>
        <taxon>Mycosphaerellaceae</taxon>
        <taxon>Pseudocercospora</taxon>
    </lineage>
</organism>
<keyword evidence="1" id="KW-0496">Mitochondrion</keyword>
<comment type="caution">
    <text evidence="4">The sequence shown here is derived from an EMBL/GenBank/DDBJ whole genome shotgun (WGS) entry which is preliminary data.</text>
</comment>
<dbReference type="SMART" id="SM00577">
    <property type="entry name" value="CPDc"/>
    <property type="match status" value="1"/>
</dbReference>
<comment type="function">
    <text evidence="1">Essential component of the TIM23 complex, a complex that mediates the translocation of transit peptide-containing proteins across the mitochondrial inner membrane.</text>
</comment>
<accession>A0A8H6RAJ9</accession>
<feature type="domain" description="FCP1 homology" evidence="3">
    <location>
        <begin position="305"/>
        <end position="472"/>
    </location>
</feature>
<sequence>MSFFTANRYPTPVSPPRAGEHANKENLKMRGYEEDFGSNNGYTNVTARNKTHDCIGGFHSSLFAHTRAPPSPPTQPDENYSQDAHVARNRWPRCEGQQAVNSETQHRASGRPGDDARYWEWQGQPWYSQEALPSGQSSFEAAGNWYAANAHAQYYGDPYRMLYQQPLTQHHFPDSAPIASRTRSQLNANVPAFKPQQQQGGSVAASKVLDRLWSVNKHVRYGAEPVQANKAPKKQQKQRKVFQNALEQFAEHQNTAYLDRELPADRHQNSYNRRKKTTPRLRVMDRPQPAEYYLDAAIQPPRRLTAPRPLLVILDLNGTLLFRKNRGSVFVARPHVTEFLDYLFANHKVMVWSSAKPENVEPMCQRLFTQEQYKSLGAIWARDKLGIPEHAYNQKVQVYKQLAWVWNDTLIQASNPVPDQMWDHTNTVLIDDSIEKAASEPQNLVEIEEFEDREDQKTTNVLGQVVSYLDELKMWDNACSYIRSSPFKYQAELDIPIAAIGQAGGDMDEDGGVALR</sequence>
<dbReference type="Proteomes" id="UP000660729">
    <property type="component" value="Unassembled WGS sequence"/>
</dbReference>
<evidence type="ECO:0000313" key="5">
    <source>
        <dbReference type="Proteomes" id="UP000660729"/>
    </source>
</evidence>
<dbReference type="InterPro" id="IPR036412">
    <property type="entry name" value="HAD-like_sf"/>
</dbReference>
<dbReference type="InterPro" id="IPR004274">
    <property type="entry name" value="FCP1_dom"/>
</dbReference>
<keyword evidence="1" id="KW-0811">Translocation</keyword>
<reference evidence="4" key="1">
    <citation type="submission" date="2020-04" db="EMBL/GenBank/DDBJ databases">
        <title>Draft genome resource of the tomato pathogen Pseudocercospora fuligena.</title>
        <authorList>
            <person name="Zaccaron A."/>
        </authorList>
    </citation>
    <scope>NUCLEOTIDE SEQUENCE</scope>
    <source>
        <strain evidence="4">PF001</strain>
    </source>
</reference>
<comment type="subcellular location">
    <subcellularLocation>
        <location evidence="1">Mitochondrion inner membrane</location>
        <topology evidence="1">Single-pass membrane protein</topology>
    </subcellularLocation>
</comment>
<dbReference type="AlphaFoldDB" id="A0A8H6RAJ9"/>
<dbReference type="PANTHER" id="PTHR12210">
    <property type="entry name" value="DULLARD PROTEIN PHOSPHATASE"/>
    <property type="match status" value="1"/>
</dbReference>
<comment type="subunit">
    <text evidence="1">Component of the TIM23 complex.</text>
</comment>
<keyword evidence="1" id="KW-0653">Protein transport</keyword>
<dbReference type="GO" id="GO:0015031">
    <property type="term" value="P:protein transport"/>
    <property type="evidence" value="ECO:0007669"/>
    <property type="project" value="UniProtKB-KW"/>
</dbReference>
<feature type="region of interest" description="Disordered" evidence="2">
    <location>
        <begin position="64"/>
        <end position="84"/>
    </location>
</feature>
<dbReference type="InterPro" id="IPR023214">
    <property type="entry name" value="HAD_sf"/>
</dbReference>
<dbReference type="PROSITE" id="PS50969">
    <property type="entry name" value="FCP1"/>
    <property type="match status" value="1"/>
</dbReference>
<protein>
    <recommendedName>
        <fullName evidence="1">Mitochondrial import inner membrane translocase subunit TIM50</fullName>
    </recommendedName>
</protein>
<dbReference type="Gene3D" id="3.40.50.1000">
    <property type="entry name" value="HAD superfamily/HAD-like"/>
    <property type="match status" value="1"/>
</dbReference>
<dbReference type="Pfam" id="PF03031">
    <property type="entry name" value="NIF"/>
    <property type="match status" value="1"/>
</dbReference>
<name>A0A8H6RAJ9_9PEZI</name>
<dbReference type="InterPro" id="IPR050365">
    <property type="entry name" value="TIM50"/>
</dbReference>
<keyword evidence="1" id="KW-0813">Transport</keyword>
<dbReference type="GO" id="GO:0005744">
    <property type="term" value="C:TIM23 mitochondrial import inner membrane translocase complex"/>
    <property type="evidence" value="ECO:0007669"/>
    <property type="project" value="UniProtKB-UniRule"/>
</dbReference>
<keyword evidence="5" id="KW-1185">Reference proteome</keyword>
<dbReference type="OrthoDB" id="1711508at2759"/>
<evidence type="ECO:0000259" key="3">
    <source>
        <dbReference type="PROSITE" id="PS50969"/>
    </source>
</evidence>
<comment type="similarity">
    <text evidence="1">Belongs to the TIM50 family.</text>
</comment>
<gene>
    <name evidence="4" type="ORF">HII31_12074</name>
</gene>
<dbReference type="EMBL" id="JABCIY010000251">
    <property type="protein sequence ID" value="KAF7186516.1"/>
    <property type="molecule type" value="Genomic_DNA"/>
</dbReference>
<keyword evidence="1" id="KW-0809">Transit peptide</keyword>
<evidence type="ECO:0000256" key="2">
    <source>
        <dbReference type="SAM" id="MobiDB-lite"/>
    </source>
</evidence>